<dbReference type="Proteomes" id="UP001058093">
    <property type="component" value="Segment"/>
</dbReference>
<keyword evidence="2" id="KW-1185">Reference proteome</keyword>
<gene>
    <name evidence="1" type="ORF">uav_059</name>
</gene>
<name>A0A975UUM5_9CAUD</name>
<accession>A0A975UUM5</accession>
<reference evidence="1" key="1">
    <citation type="submission" date="2021-07" db="EMBL/GenBank/DDBJ databases">
        <title>Complete genome sequence and phylogenomic analysis of the two lytic bacteriophage isolated from terrestrial biotopes of Antarctica.</title>
        <authorList>
            <person name="Holovan V."/>
            <person name="Rabalski L."/>
            <person name="Zlatohurska M."/>
            <person name="Andriichuk O."/>
            <person name="Budzanivska I."/>
            <person name="Shevchenko O."/>
            <person name="Gupalo A."/>
        </authorList>
    </citation>
    <scope>NUCLEOTIDE SEQUENCE</scope>
</reference>
<evidence type="ECO:0000313" key="1">
    <source>
        <dbReference type="EMBL" id="QYW06590.1"/>
    </source>
</evidence>
<organism evidence="1 2">
    <name type="scientific">Pseudomonas phage UAVern</name>
    <dbReference type="NCBI Taxonomy" id="2856997"/>
    <lineage>
        <taxon>Viruses</taxon>
        <taxon>Duplodnaviria</taxon>
        <taxon>Heunggongvirae</taxon>
        <taxon>Uroviricota</taxon>
        <taxon>Caudoviricetes</taxon>
        <taxon>Vandenendeviridae</taxon>
        <taxon>Gorskivirinae</taxon>
        <taxon>Uavernvirus</taxon>
        <taxon>Uavernvirus uavern</taxon>
    </lineage>
</organism>
<protein>
    <submittedName>
        <fullName evidence="1">Uncharacterized protein</fullName>
    </submittedName>
</protein>
<evidence type="ECO:0000313" key="2">
    <source>
        <dbReference type="Proteomes" id="UP001058093"/>
    </source>
</evidence>
<proteinExistence type="predicted"/>
<dbReference type="EMBL" id="MZ605293">
    <property type="protein sequence ID" value="QYW06590.1"/>
    <property type="molecule type" value="Genomic_DNA"/>
</dbReference>
<sequence length="44" mass="5819">MSDQDRQRQEQEREREKRYNDPYEQDKWLYRSEEEELARWRKDL</sequence>